<protein>
    <submittedName>
        <fullName evidence="1">Uncharacterized protein</fullName>
    </submittedName>
</protein>
<name>A0ABR0R5N3_GOSAR</name>
<sequence length="117" mass="13527">MEQYFHVMGIKDDDAKHDNDNGGNAKLRNEKWKTNNNLKENESEIKCFLCDSPHMVRNCPKRSMFSAIKRDKEPKEEAMRLGSIVSVVKTKKAKESEKKLVKCCLCCGPYRLQDCLE</sequence>
<evidence type="ECO:0000313" key="2">
    <source>
        <dbReference type="Proteomes" id="UP001358586"/>
    </source>
</evidence>
<comment type="caution">
    <text evidence="1">The sequence shown here is derived from an EMBL/GenBank/DDBJ whole genome shotgun (WGS) entry which is preliminary data.</text>
</comment>
<dbReference type="Proteomes" id="UP001358586">
    <property type="component" value="Chromosome 1"/>
</dbReference>
<gene>
    <name evidence="1" type="ORF">PVK06_003196</name>
</gene>
<reference evidence="1 2" key="1">
    <citation type="submission" date="2023-03" db="EMBL/GenBank/DDBJ databases">
        <title>WGS of Gossypium arboreum.</title>
        <authorList>
            <person name="Yu D."/>
        </authorList>
    </citation>
    <scope>NUCLEOTIDE SEQUENCE [LARGE SCALE GENOMIC DNA]</scope>
    <source>
        <tissue evidence="1">Leaf</tissue>
    </source>
</reference>
<evidence type="ECO:0000313" key="1">
    <source>
        <dbReference type="EMBL" id="KAK5846895.1"/>
    </source>
</evidence>
<dbReference type="EMBL" id="JARKNE010000001">
    <property type="protein sequence ID" value="KAK5846895.1"/>
    <property type="molecule type" value="Genomic_DNA"/>
</dbReference>
<keyword evidence="2" id="KW-1185">Reference proteome</keyword>
<accession>A0ABR0R5N3</accession>
<proteinExistence type="predicted"/>
<organism evidence="1 2">
    <name type="scientific">Gossypium arboreum</name>
    <name type="common">Tree cotton</name>
    <name type="synonym">Gossypium nanking</name>
    <dbReference type="NCBI Taxonomy" id="29729"/>
    <lineage>
        <taxon>Eukaryota</taxon>
        <taxon>Viridiplantae</taxon>
        <taxon>Streptophyta</taxon>
        <taxon>Embryophyta</taxon>
        <taxon>Tracheophyta</taxon>
        <taxon>Spermatophyta</taxon>
        <taxon>Magnoliopsida</taxon>
        <taxon>eudicotyledons</taxon>
        <taxon>Gunneridae</taxon>
        <taxon>Pentapetalae</taxon>
        <taxon>rosids</taxon>
        <taxon>malvids</taxon>
        <taxon>Malvales</taxon>
        <taxon>Malvaceae</taxon>
        <taxon>Malvoideae</taxon>
        <taxon>Gossypium</taxon>
    </lineage>
</organism>